<evidence type="ECO:0000256" key="2">
    <source>
        <dbReference type="SAM" id="MobiDB-lite"/>
    </source>
</evidence>
<reference evidence="5 6" key="1">
    <citation type="submission" date="2023-10" db="EMBL/GenBank/DDBJ databases">
        <title>The genome sequence of Streptomyces sp. HUAS YS2.</title>
        <authorList>
            <person name="Mo P."/>
        </authorList>
    </citation>
    <scope>NUCLEOTIDE SEQUENCE [LARGE SCALE GENOMIC DNA]</scope>
    <source>
        <strain evidence="5 6">HUAS YS2</strain>
    </source>
</reference>
<name>A0ABZ0LP95_9ACTN</name>
<feature type="region of interest" description="Disordered" evidence="2">
    <location>
        <begin position="110"/>
        <end position="134"/>
    </location>
</feature>
<dbReference type="InterPro" id="IPR036505">
    <property type="entry name" value="Amidase/PGRP_sf"/>
</dbReference>
<dbReference type="RefSeq" id="WP_318102206.1">
    <property type="nucleotide sequence ID" value="NZ_CP137573.1"/>
</dbReference>
<accession>A0ABZ0LP95</accession>
<dbReference type="Gene3D" id="3.40.80.10">
    <property type="entry name" value="Peptidoglycan recognition protein-like"/>
    <property type="match status" value="1"/>
</dbReference>
<dbReference type="EC" id="3.5.1.28" evidence="5"/>
<dbReference type="CDD" id="cd06583">
    <property type="entry name" value="PGRP"/>
    <property type="match status" value="1"/>
</dbReference>
<evidence type="ECO:0000313" key="6">
    <source>
        <dbReference type="Proteomes" id="UP001301731"/>
    </source>
</evidence>
<feature type="signal peptide" evidence="3">
    <location>
        <begin position="1"/>
        <end position="31"/>
    </location>
</feature>
<dbReference type="SUPFAM" id="SSF55846">
    <property type="entry name" value="N-acetylmuramoyl-L-alanine amidase-like"/>
    <property type="match status" value="1"/>
</dbReference>
<dbReference type="GO" id="GO:0008745">
    <property type="term" value="F:N-acetylmuramoyl-L-alanine amidase activity"/>
    <property type="evidence" value="ECO:0007669"/>
    <property type="project" value="UniProtKB-EC"/>
</dbReference>
<dbReference type="SMART" id="SM00701">
    <property type="entry name" value="PGRP"/>
    <property type="match status" value="1"/>
</dbReference>
<dbReference type="Pfam" id="PF01510">
    <property type="entry name" value="Amidase_2"/>
    <property type="match status" value="1"/>
</dbReference>
<feature type="chain" id="PRO_5047156482" evidence="3">
    <location>
        <begin position="32"/>
        <end position="376"/>
    </location>
</feature>
<keyword evidence="5" id="KW-0378">Hydrolase</keyword>
<dbReference type="PANTHER" id="PTHR11022">
    <property type="entry name" value="PEPTIDOGLYCAN RECOGNITION PROTEIN"/>
    <property type="match status" value="1"/>
</dbReference>
<sequence length="376" mass="38906">MTHARTLTVATAVLGAAGALLCLTAATTATATVTPAGGPDGRPGSVHSVPVPVPHGADPGARALSARTTGPFSMIGLTWDDPKAQLGGTAQIRTRDARTGLWSTWRTLDTDARTPESGGETAAGAVRPGAQPLWTGASDGVQFRATGDGLPAGLRVELVDPGDPVTPAAPTAPDAPAETGLPPITWRSWWGADESLVRSSPTYTKETKAIFVHHTAGTNAYQCSESASLVRGIFLYHVQSQGWNDIGYNFLVDKCGTVFEGRAGGIDKPVKGAHTYGFNTDTSSISVIGNYNTATADAVVRSAVARVAAWKLRLYGHDPAGAVTLTSGADNGYYTTGQKVLLARISGHRDGYPTECPGSELYAALPEIRQTAAAAG</sequence>
<keyword evidence="6" id="KW-1185">Reference proteome</keyword>
<evidence type="ECO:0000313" key="5">
    <source>
        <dbReference type="EMBL" id="WOX21326.1"/>
    </source>
</evidence>
<dbReference type="PANTHER" id="PTHR11022:SF41">
    <property type="entry name" value="PEPTIDOGLYCAN-RECOGNITION PROTEIN LC-RELATED"/>
    <property type="match status" value="1"/>
</dbReference>
<organism evidence="5 6">
    <name type="scientific">Streptomyces solicathayae</name>
    <dbReference type="NCBI Taxonomy" id="3081768"/>
    <lineage>
        <taxon>Bacteria</taxon>
        <taxon>Bacillati</taxon>
        <taxon>Actinomycetota</taxon>
        <taxon>Actinomycetes</taxon>
        <taxon>Kitasatosporales</taxon>
        <taxon>Streptomycetaceae</taxon>
        <taxon>Streptomyces</taxon>
    </lineage>
</organism>
<comment type="similarity">
    <text evidence="1">Belongs to the N-acetylmuramoyl-L-alanine amidase 2 family.</text>
</comment>
<feature type="domain" description="Peptidoglycan recognition protein family" evidence="4">
    <location>
        <begin position="182"/>
        <end position="330"/>
    </location>
</feature>
<dbReference type="InterPro" id="IPR015510">
    <property type="entry name" value="PGRP"/>
</dbReference>
<gene>
    <name evidence="5" type="ORF">R2D22_07980</name>
</gene>
<keyword evidence="3" id="KW-0732">Signal</keyword>
<evidence type="ECO:0000259" key="4">
    <source>
        <dbReference type="SMART" id="SM00701"/>
    </source>
</evidence>
<dbReference type="EMBL" id="CP137573">
    <property type="protein sequence ID" value="WOX21326.1"/>
    <property type="molecule type" value="Genomic_DNA"/>
</dbReference>
<dbReference type="InterPro" id="IPR006619">
    <property type="entry name" value="PGRP_domain_met/bac"/>
</dbReference>
<proteinExistence type="inferred from homology"/>
<dbReference type="Proteomes" id="UP001301731">
    <property type="component" value="Chromosome"/>
</dbReference>
<evidence type="ECO:0000256" key="3">
    <source>
        <dbReference type="SAM" id="SignalP"/>
    </source>
</evidence>
<evidence type="ECO:0000256" key="1">
    <source>
        <dbReference type="ARBA" id="ARBA00007553"/>
    </source>
</evidence>
<dbReference type="InterPro" id="IPR002502">
    <property type="entry name" value="Amidase_domain"/>
</dbReference>
<protein>
    <submittedName>
        <fullName evidence="5">N-acetylmuramoyl-L-alanine amidase</fullName>
        <ecNumber evidence="5">3.5.1.28</ecNumber>
    </submittedName>
</protein>